<feature type="coiled-coil region" evidence="7">
    <location>
        <begin position="365"/>
        <end position="396"/>
    </location>
</feature>
<proteinExistence type="inferred from homology"/>
<dbReference type="Pfam" id="PF01814">
    <property type="entry name" value="Hemerythrin"/>
    <property type="match status" value="1"/>
</dbReference>
<dbReference type="InterPro" id="IPR035938">
    <property type="entry name" value="Hemerythrin-like_sf"/>
</dbReference>
<evidence type="ECO:0000256" key="8">
    <source>
        <dbReference type="SAM" id="Phobius"/>
    </source>
</evidence>
<evidence type="ECO:0000259" key="10">
    <source>
        <dbReference type="PROSITE" id="PS50885"/>
    </source>
</evidence>
<keyword evidence="3" id="KW-0408">Iron</keyword>
<dbReference type="SMART" id="SM00283">
    <property type="entry name" value="MA"/>
    <property type="match status" value="1"/>
</dbReference>
<evidence type="ECO:0000256" key="6">
    <source>
        <dbReference type="PROSITE-ProRule" id="PRU00284"/>
    </source>
</evidence>
<dbReference type="AlphaFoldDB" id="A0A212KHB3"/>
<dbReference type="Gene3D" id="1.20.120.50">
    <property type="entry name" value="Hemerythrin-like"/>
    <property type="match status" value="1"/>
</dbReference>
<dbReference type="SUPFAM" id="SSF58104">
    <property type="entry name" value="Methyl-accepting chemotaxis protein (MCP) signaling domain"/>
    <property type="match status" value="1"/>
</dbReference>
<dbReference type="PROSITE" id="PS51753">
    <property type="entry name" value="HBM"/>
    <property type="match status" value="1"/>
</dbReference>
<comment type="similarity">
    <text evidence="5">Belongs to the methyl-accepting chemotaxis (MCP) protein family.</text>
</comment>
<dbReference type="Gene3D" id="6.10.340.10">
    <property type="match status" value="1"/>
</dbReference>
<dbReference type="NCBIfam" id="NF033749">
    <property type="entry name" value="bact_hemeryth"/>
    <property type="match status" value="1"/>
</dbReference>
<dbReference type="SMART" id="SM00304">
    <property type="entry name" value="HAMP"/>
    <property type="match status" value="1"/>
</dbReference>
<dbReference type="CDD" id="cd12107">
    <property type="entry name" value="Hemerythrin"/>
    <property type="match status" value="1"/>
</dbReference>
<evidence type="ECO:0000256" key="7">
    <source>
        <dbReference type="SAM" id="Coils"/>
    </source>
</evidence>
<evidence type="ECO:0000256" key="1">
    <source>
        <dbReference type="ARBA" id="ARBA00010587"/>
    </source>
</evidence>
<feature type="domain" description="HBM" evidence="11">
    <location>
        <begin position="47"/>
        <end position="287"/>
    </location>
</feature>
<dbReference type="InterPro" id="IPR016131">
    <property type="entry name" value="Haemerythrin_Fe_BS"/>
</dbReference>
<evidence type="ECO:0000256" key="3">
    <source>
        <dbReference type="ARBA" id="ARBA00023004"/>
    </source>
</evidence>
<dbReference type="PANTHER" id="PTHR32089">
    <property type="entry name" value="METHYL-ACCEPTING CHEMOTAXIS PROTEIN MCPB"/>
    <property type="match status" value="1"/>
</dbReference>
<feature type="transmembrane region" description="Helical" evidence="8">
    <location>
        <begin position="12"/>
        <end position="33"/>
    </location>
</feature>
<evidence type="ECO:0000256" key="2">
    <source>
        <dbReference type="ARBA" id="ARBA00022723"/>
    </source>
</evidence>
<dbReference type="InterPro" id="IPR004089">
    <property type="entry name" value="MCPsignal_dom"/>
</dbReference>
<dbReference type="GO" id="GO:0016020">
    <property type="term" value="C:membrane"/>
    <property type="evidence" value="ECO:0007669"/>
    <property type="project" value="InterPro"/>
</dbReference>
<keyword evidence="8" id="KW-0812">Transmembrane</keyword>
<dbReference type="Pfam" id="PF00015">
    <property type="entry name" value="MCPsignal"/>
    <property type="match status" value="1"/>
</dbReference>
<evidence type="ECO:0000313" key="12">
    <source>
        <dbReference type="EMBL" id="SBW11093.1"/>
    </source>
</evidence>
<evidence type="ECO:0000256" key="5">
    <source>
        <dbReference type="ARBA" id="ARBA00029447"/>
    </source>
</evidence>
<dbReference type="PROSITE" id="PS00550">
    <property type="entry name" value="HEMERYTHRINS"/>
    <property type="match status" value="1"/>
</dbReference>
<dbReference type="NCBIfam" id="TIGR02481">
    <property type="entry name" value="hemeryth_dom"/>
    <property type="match status" value="1"/>
</dbReference>
<protein>
    <submittedName>
        <fullName evidence="12">Methyl-accepting chemotaxis protein</fullName>
    </submittedName>
</protein>
<dbReference type="Gene3D" id="1.10.287.950">
    <property type="entry name" value="Methyl-accepting chemotaxis protein"/>
    <property type="match status" value="1"/>
</dbReference>
<sequence length="813" mass="87164">MVKFADLKIATKISLGFGTLIALIFVVSGTAYYNGLTFDKVMNESTRVFDNGARVQQLAVAASELEGHQELFVVDSTAIGADHLFEHIRQLRGDVVALRDVTRDPGRRALVEQALAAVDAYQGAFEKLVALETDRTNETDNGIGRIGPELRLALVDLMTRSEQMRAFEPAAAAGGAIEALMVSRMDVMRYLRSADPALVTSMRETMKRFMTRATSLPDLMPSIELRDRAKILLPQAEAYQTSFDRVVDLREQVRAIADGALAAQAKAFSDKLTAVRDSQNANLDATLATGRADIGRGEALMFGFTLFALAIGVAAAFAIGRGISGPVRRMTGAMGDLSRGKLETEVPARGRKDEIGEMAEAVQVFKDNAMRVKELERQSEEQKRQAEADRRAAMNQLADAFQSSVGGVIERVAAAVAELQAASGQMAQTAAETSAQATTVAAAAEEASANVQTVASATEELAASISEIGKQVAHSATVAEQANQHADLAGDAIRSLADNANRIGEVIDMITDIASQTNLLALNATIEAARAGDMGKGFAVVAGEVKILANQTAKATEEIAGQIAAVQSGTTAVVRAVENINSVIGDLGQIASAVASAVQQQTAATAEIARNVEQAAAGTHEVTANIQSVEAAAQETGAAAAQINASATELSRQAEFLRTEVTRFLEQVRHDDAEHDLMVWNREIETGVPQIDDDHRRLVELMNRTHAQMAQGQVPVDAAAVLNAFAELMESHFVREEELMNASTFPHAAAHQRMHRAMLDQLADLRRMVDRKDAAAAREIMKHLAAYLRNHMSEADLAMAAHVKRRGRMARVA</sequence>
<evidence type="ECO:0000259" key="11">
    <source>
        <dbReference type="PROSITE" id="PS51753"/>
    </source>
</evidence>
<comment type="similarity">
    <text evidence="1">Belongs to the hemerythrin family.</text>
</comment>
<dbReference type="InterPro" id="IPR032255">
    <property type="entry name" value="HBM"/>
</dbReference>
<organism evidence="12">
    <name type="scientific">uncultured Alphaproteobacteria bacterium</name>
    <dbReference type="NCBI Taxonomy" id="91750"/>
    <lineage>
        <taxon>Bacteria</taxon>
        <taxon>Pseudomonadati</taxon>
        <taxon>Pseudomonadota</taxon>
        <taxon>Alphaproteobacteria</taxon>
        <taxon>environmental samples</taxon>
    </lineage>
</organism>
<dbReference type="PANTHER" id="PTHR32089:SF112">
    <property type="entry name" value="LYSOZYME-LIKE PROTEIN-RELATED"/>
    <property type="match status" value="1"/>
</dbReference>
<feature type="domain" description="HAMP" evidence="10">
    <location>
        <begin position="321"/>
        <end position="374"/>
    </location>
</feature>
<dbReference type="PROSITE" id="PS50885">
    <property type="entry name" value="HAMP"/>
    <property type="match status" value="1"/>
</dbReference>
<dbReference type="InterPro" id="IPR003660">
    <property type="entry name" value="HAMP_dom"/>
</dbReference>
<keyword evidence="8" id="KW-1133">Transmembrane helix</keyword>
<dbReference type="InterPro" id="IPR012827">
    <property type="entry name" value="Hemerythrin_metal-bd"/>
</dbReference>
<keyword evidence="2" id="KW-0479">Metal-binding</keyword>
<feature type="transmembrane region" description="Helical" evidence="8">
    <location>
        <begin position="299"/>
        <end position="320"/>
    </location>
</feature>
<dbReference type="GO" id="GO:0007165">
    <property type="term" value="P:signal transduction"/>
    <property type="evidence" value="ECO:0007669"/>
    <property type="project" value="UniProtKB-KW"/>
</dbReference>
<keyword evidence="4 6" id="KW-0807">Transducer</keyword>
<evidence type="ECO:0000256" key="4">
    <source>
        <dbReference type="ARBA" id="ARBA00023224"/>
    </source>
</evidence>
<name>A0A212KHB3_9PROT</name>
<accession>A0A212KHB3</accession>
<evidence type="ECO:0000259" key="9">
    <source>
        <dbReference type="PROSITE" id="PS50111"/>
    </source>
</evidence>
<dbReference type="InterPro" id="IPR012312">
    <property type="entry name" value="Hemerythrin-like"/>
</dbReference>
<dbReference type="Pfam" id="PF00672">
    <property type="entry name" value="HAMP"/>
    <property type="match status" value="1"/>
</dbReference>
<dbReference type="SMART" id="SM01358">
    <property type="entry name" value="HBM"/>
    <property type="match status" value="1"/>
</dbReference>
<dbReference type="CDD" id="cd06225">
    <property type="entry name" value="HAMP"/>
    <property type="match status" value="1"/>
</dbReference>
<reference evidence="12" key="1">
    <citation type="submission" date="2016-04" db="EMBL/GenBank/DDBJ databases">
        <authorList>
            <person name="Evans L.H."/>
            <person name="Alamgir A."/>
            <person name="Owens N."/>
            <person name="Weber N.D."/>
            <person name="Virtaneva K."/>
            <person name="Barbian K."/>
            <person name="Babar A."/>
            <person name="Rosenke K."/>
        </authorList>
    </citation>
    <scope>NUCLEOTIDE SEQUENCE</scope>
    <source>
        <strain evidence="12">86</strain>
    </source>
</reference>
<keyword evidence="7" id="KW-0175">Coiled coil</keyword>
<dbReference type="PROSITE" id="PS50111">
    <property type="entry name" value="CHEMOTAXIS_TRANSDUC_2"/>
    <property type="match status" value="1"/>
</dbReference>
<feature type="domain" description="Methyl-accepting transducer" evidence="9">
    <location>
        <begin position="415"/>
        <end position="651"/>
    </location>
</feature>
<dbReference type="SUPFAM" id="SSF47188">
    <property type="entry name" value="Hemerythrin-like"/>
    <property type="match status" value="1"/>
</dbReference>
<keyword evidence="8" id="KW-0472">Membrane</keyword>
<dbReference type="EMBL" id="FLUO01000002">
    <property type="protein sequence ID" value="SBW11093.1"/>
    <property type="molecule type" value="Genomic_DNA"/>
</dbReference>
<gene>
    <name evidence="12" type="ORF">KL86APRO_20072</name>
</gene>
<dbReference type="GO" id="GO:0046872">
    <property type="term" value="F:metal ion binding"/>
    <property type="evidence" value="ECO:0007669"/>
    <property type="project" value="UniProtKB-KW"/>
</dbReference>